<feature type="domain" description="DUF7623" evidence="3">
    <location>
        <begin position="1415"/>
        <end position="1476"/>
    </location>
</feature>
<feature type="coiled-coil region" evidence="1">
    <location>
        <begin position="882"/>
        <end position="909"/>
    </location>
</feature>
<feature type="compositionally biased region" description="Basic residues" evidence="2">
    <location>
        <begin position="3872"/>
        <end position="3884"/>
    </location>
</feature>
<name>A0A6J8FBA4_LEIDO</name>
<evidence type="ECO:0000313" key="4">
    <source>
        <dbReference type="EMBL" id="CAC5428747.1"/>
    </source>
</evidence>
<feature type="region of interest" description="Disordered" evidence="2">
    <location>
        <begin position="1764"/>
        <end position="1791"/>
    </location>
</feature>
<feature type="compositionally biased region" description="Basic and acidic residues" evidence="2">
    <location>
        <begin position="4158"/>
        <end position="4172"/>
    </location>
</feature>
<feature type="domain" description="DUF7623" evidence="3">
    <location>
        <begin position="182"/>
        <end position="242"/>
    </location>
</feature>
<feature type="domain" description="DUF7623" evidence="3">
    <location>
        <begin position="2794"/>
        <end position="2853"/>
    </location>
</feature>
<dbReference type="VEuPathDB" id="TriTrypDB:LDHU3_15.0650"/>
<feature type="domain" description="DUF7623" evidence="3">
    <location>
        <begin position="1259"/>
        <end position="1321"/>
    </location>
</feature>
<sequence length="4934" mass="543863">MRARASELVAEHARDEEALRERLPFVGALPGGVTLRELDMANDPDVKPLLAQLEELAKDPAAAKGPEARRLEKAIGELARRAAEDEAERTRHGLVDAEGLHERFPFLPEEPVPGVSLVEARVMDDPEFRTLANELVDLRRGAEASPQALRAAEEALAGHAAEVAAAKLRATEEAQAHYPFLSKRVAGVPLSELPLAQDELFQALVAQRAPLLGSPRTNAARLHAVEARAHDRARELADAKRKLDSLRDAADDEVRSRNPFLPHSDVRGVPLRELGLSRDPEYARLMDRRLTLKERPVENAAELTAVEARLKKRATEVAEAKLVAEAELRAKYPTVATAPEAAMLSSLGLSLDPRLAQLEQQCVALADQPKPDRAVLRAAEEAAAVRVQELVDEDASAEEEAAQARAAVLKRYPMCARDVTEAVGKDAVFASLAARHAGLLSDPAANREPLADVEDLMRQRGAEVESGRRQRRRRRPANPPRLLDMNDVALESGELGDYHSRRHRHRRGRILDAREVPMDIAGEVREQETDTVPLLSGTEVRDPYYQALVALRASLVREDEAVNADSIRCVEEQMKDRVAQLNSDAARARAAEMRAEAALKARYPFLGPTVAGELLTAVRLEDDAVFVGLAAEHASLKATPTTPRQALACVEQGMRARASELVAEHARDEEALRERLPFVGALPGGVTLRELDMANDPDVKPLLAQLEELAKDPAAAKGPEARRLEKAIGELARRAAEDEAERTRHGLVDAEGLHERFPFLPEEPVPGVSLVEARVMDDPEFRTLANELVDLRRGAEASPQALRAAEEALAGHAAEVAAAKLRATEEAQAHYPFLSKRVAGVPLSELPLAQDELFQALVAQRAPLLGSPRTNAARLHAVEARAHDRARELADAKRKLDSLRDAADDEVRSRNPFLPHSDVRGVPLRELGLSRDPEYARLMDRRLTLKERPVENAAELTAVEARLKKRATEVAEAKLVAEAELRAKYPTVATAPEAAMLSSLGLSLDPRLAQLEQQCVALADQPKPDRAVLRAAEEAAAVRVQELVDEDASAEEEAAQARAAVLKRYPMCARDVTEAVGKDAVFASLAARHAGLLSDPAANREPLADVEDLMRQRGAEVESGRRQRRRRRPANPPRLLDMNDVALESGELGDYHSRRHRHRRGRILDAREVPMDIAGEVREQETDTVPLLSGTEVRDPYYQALVALRASLVREDEAVNADSIRCVEEQMKDRVAQLNSDAARARAAEMRAEAALKARYPFLGPTVAGELLTAVRLEDDAVFVGLAAEHASLKATPTTPRQALACVEQGMRARASELVAEHARDEEALRERLPFVGALPGGVTLRELDMANDPDVKPLLAQLEELAKDPAAAKGPEARRLEKAIGELARRAAEDEAERTRHGLVDAEGLHERFPFLPEEPVPGVSLVEARVMDDPEFRTLANELVDLRRGAEASPQALRAAEEALAGHAAEVAAAKLRATEEAQAHYPFLSKRVAGVPLSELPLAQDELFQALVAQRAPLLGSPRTNAARLHAVEARAHDRARELADAKRKLDSLRDAADDEVRSRNPFLPHSDVRGVPLRELGLSRDPEYARLMDRRLTLKERPVENAAELTAVEARLKKRATEVAEAKLVAEAELRAKYPTVATAPEAAMLSSLGLSLDPRLAQLEQQCVALADQPKPDRAVLRAAEEAAAVRVQELVDEDASAEEEAAQARAAVLKRYPMCARDVTEAVGKDAVFASLAARHAGLLSDPAANREPLADVEDLMRQRGAEVESGRRQRRRRRPANPPRLLDMNDVALESGELGDYHSRRHRHRRGRILDAREVPMDIAGEVREQETDTVPLLSGTEVRDPYYQALVALRASLVREDEAVNADSIRCVEEQMKDRVAQLNSDAARARAAEMRAEAALKARYPFLGPTVAGELLTAVRLEDDAVFVGLAAEHASLKATPTTPRQALACVEQGMRARASELVAEHARDEEALRERLPFVGALPGGVTLRELDMANDPDVKPLLAQLEELAKDPAAAKGPEARRLEKAIGELARRAAEDEAERTRHGLVDAEGLHERFPFLPEEPVPGVSLVEARVMDDPEFRTLANELVDLRRGAEASPQALRAAEEALAGHAAEVAAAKLRATEEAQAHYPFLSKRVAGVPLSELPLAQDELFQALVAQRAPLLGSPRTNAARLHAVEARAHDRARELADAKRKLDSLRDAADDEVRSRNPFLPHSDVRGVPLRELGLSRDPEYARLMDRRLTLKERPVENAAELTAVEARLKKRATEVAEAKLVAEAELRAKYPTVATAPEAAMLSSLGLSLDPRLAQLEQQCVALADQPKPDRAVLRAAEEAAAVRVQELVDEDASAEEEAAQARAAVLKRYPMCARDVTEAVGKDAVFASLAARHAGLLSDPAANREPLADVEDLMRQRGAEVESGRRQRRRRRPANPPRLLDMNDVALESGELGDYHSRRHRHRRGRILDAREVPMDIAGEVREQETDTVPLLSGTEVRDPYYQALVALRASLVREDEAVNADSIRCVEEQMKDRVAQLNSDAARARAAEMRAEAALKARYPFLGPTVAGELLTAVRLEDDAVFVGLAAEHASLKATPTTPRQALACVEQGMRARASELVAEHARDEEALRERLPFVGALPGGVTLRELDMANDPDVKPLLAQLEELAKDPAAAKGPEARRLEKAIGELARRAAEDEAERTRHGLVDAEGLHERFPFLPEEPVPGVSLVEARVMDDPEFRTLANALVDLRRDSSVKETAEIVFQQSMAEVAIRLASDKLRATEEAQAHYPFLSKRVAGVPLSELPLAQDELFQALVAQRAPLLGSPRTNAARLHAVEARAHDRARELAVETKAIQLFRMDESDAVRARHPYLPHSDILLVPLREIAVHSDRKLQRLGRRRLQLKGAGSVDVSALALVESEMRERVGELAGRIVAAEMKGRRRFLPRQRRSVGVVFAALHIPEDEEIVEWRLDVMENPDCDADDEAVAKKAIRRRGSALLDAYLEAEADIARELHQLRRRFPTCVRDVNPSIELDDYFATLRGAYADWVAFMDEEEPSLIQIQEEMRARSVALIGDDRCVADALNNYCVAEAELRLAKAHRKPSSQVARLRRATDVAQSKHRLWSRRQARRHVTAPLFDFPVNEGDFIDDDDADSWVEEDTYAAHSRAAHAKACMDSHFLYLQRQKATLTAGGHRSGARCVSELLKRRLRQLTGDAARLQRSRKRRDNAILRQYPFLQSRYFMSVPLSELRLDEDDEFMRLAAERDRLLQPPSDLRARYPFLPAVINGVPIEELGLEADPEFMRLASQREDLIGPLRAKLKSVKDREEAMRIRVIEHVAAHVARENHLRDTYPFLDAQKLPLHLQRLYLEHDVQFQRLYAEYARLRGSAAGDDASMTTATIATPKAGRCSRVSSIASSSSLASPRPHAKTVAQKQLEKRMREWVMRLAEEEAEWEFANMMDLESLADRFPFLPVEPLPGIHLGEIDAFVDVRFCSMAAELELARKNIAPPAVVATAEAALLSRVMQLAEEKHMKTVRCRQRHPPLPRRVVGVLIGDIDLPVCGEFAEASEEALLESYYKAAGKVKARRICNADEDEAVRSRHPFLEMNDVHGVPLRYLPLSDDSIYLSYLRKWRAVLSAEPIDREKLRIYEDLLRECAEEQALRIIDVNAAMANRLSQLQVMNVVPAALPLLDLHNILVRARDVLVAEHKSGVIPPPTVEDLELLAGLATAFASAWEDVVQELTALRRRFPWSVRDVNPALQHDATFQQLEAQRQSLLATFNQMELMESLETEERKRSVELIEDDTYVRDAEKACAPSAQKPLRRLSAEELTKRWKHQLCLRHRQRRVVSFSDIPDDATELNGSSTSGGRISKARKSRERRKRSMSWTKLDVDVIPDNVFAEIKEEEFHTSLPCSTGPSDILTAPDGLPPMLLLSDRLQGSQLASQPHTPQKQQRRQRSQSGGRHRLGSITAESIPHSEACAMLGDGKIVPVDELASLNSGAAGPESSVASSAILRVGATPAPSMATTVASSSDAAGLSPRRGAADPRKGRKRVLKKRLRVRRASTASVDAIPDETPGEVVEHDLDEIGCVARQAVGPPCPDASEPSAGGANRQGSGGRHRIPQPPPQQRKTRTRQLPTKPKLAARSARTQASAATPKTRDAKSGRADLEPVVRAKSRKLSVPRMGSQLLSVAGEEPEVTVGLLREQEIDQQQQTSRDTAAAAMASTRRPQLEQREQQQQQQRDQGTTSRTRSKSKQHLSRPASSQRSRISISQLEEEEIRELHISLEQQLQDPADRGRRRSAAPRRGTSAESKSRSRRASAAPRGSAPSSASFGPTNSLDAVSPEGSPEAAEKALVQRALREAQPFLAQAVTQEEVEAAAEPMRYVFEHCDLSRYAASGSGASALLSARLRELEALLQAWIVQRSKGAMQHRATAPANDQAARSCRRLQAADSSGSYENPRRLPLRWAHLTVEELDSDDGLRHLRDSAAPPQRIDSYLAAWSARKQAANEALFATFPFLATLPCGYALTEVGFTNDAEFQHYMRGGAYQESVHVQQQMRDVVDKLARTKAAAAEGRQATRYADRVRATVETTRDAAGPATGSTERQSGGDDRAPLQNAQALAEYPEDPQLLDAILAARVKRTNRFLDKRQRLSFVAQSKQESERLIKRMMVRMKKECTSDIPMGMEDVETLRFFFDGVDVDHFGVLDRTDTTDFIMLTLGEEKRMSRTDVERLLFPDVPRGAVLPTLVDFSDFSKFYKKVALQELLKQDSTFDKKVATRATTVPDAGAETSRATTITPRRPEPPSTSPRTGSDRRGRLSTVSSGVLPVRAFAATSSSAAASEAGTVAASANTPRRIGLRRPSSEPHPHHEGSGILHTLQHRHGSAYTPPTSARDRIRVPEGGAVASTDRWFEYGQPSSGHVSAPAGTPPQAEK</sequence>
<dbReference type="VEuPathDB" id="TriTrypDB:LdCL_150010100"/>
<feature type="region of interest" description="Disordered" evidence="2">
    <location>
        <begin position="3855"/>
        <end position="3885"/>
    </location>
</feature>
<feature type="domain" description="DUF7623" evidence="3">
    <location>
        <begin position="2141"/>
        <end position="2201"/>
    </location>
</feature>
<feature type="compositionally biased region" description="Basic and acidic residues" evidence="2">
    <location>
        <begin position="1111"/>
        <end position="1121"/>
    </location>
</feature>
<dbReference type="EMBL" id="LR812635">
    <property type="protein sequence ID" value="CAC5428747.1"/>
    <property type="molecule type" value="Genomic_DNA"/>
</dbReference>
<feature type="region of interest" description="Disordered" evidence="2">
    <location>
        <begin position="4209"/>
        <end position="4272"/>
    </location>
</feature>
<feature type="domain" description="DUF7623" evidence="3">
    <location>
        <begin position="1912"/>
        <end position="1974"/>
    </location>
</feature>
<feature type="region of interest" description="Disordered" evidence="2">
    <location>
        <begin position="4287"/>
        <end position="4351"/>
    </location>
</feature>
<feature type="region of interest" description="Disordered" evidence="2">
    <location>
        <begin position="4837"/>
        <end position="4934"/>
    </location>
</feature>
<feature type="domain" description="DUF7623" evidence="3">
    <location>
        <begin position="2224"/>
        <end position="2283"/>
    </location>
</feature>
<feature type="compositionally biased region" description="Polar residues" evidence="2">
    <location>
        <begin position="4025"/>
        <end position="4034"/>
    </location>
</feature>
<feature type="domain" description="DUF7623" evidence="3">
    <location>
        <begin position="1488"/>
        <end position="1548"/>
    </location>
</feature>
<evidence type="ECO:0000256" key="1">
    <source>
        <dbReference type="SAM" id="Coils"/>
    </source>
</evidence>
<evidence type="ECO:0000256" key="2">
    <source>
        <dbReference type="SAM" id="MobiDB-lite"/>
    </source>
</evidence>
<feature type="domain" description="DUF7623" evidence="3">
    <location>
        <begin position="1571"/>
        <end position="1630"/>
    </location>
</feature>
<feature type="region of interest" description="Disordered" evidence="2">
    <location>
        <begin position="4094"/>
        <end position="4172"/>
    </location>
</feature>
<feature type="region of interest" description="Disordered" evidence="2">
    <location>
        <begin position="3911"/>
        <end position="3974"/>
    </location>
</feature>
<feature type="coiled-coil region" evidence="1">
    <location>
        <begin position="1535"/>
        <end position="1562"/>
    </location>
</feature>
<keyword evidence="1" id="KW-0175">Coiled coil</keyword>
<feature type="region of interest" description="Disordered" evidence="2">
    <location>
        <begin position="2417"/>
        <end position="2444"/>
    </location>
</feature>
<feature type="region of interest" description="Disordered" evidence="2">
    <location>
        <begin position="4590"/>
        <end position="4614"/>
    </location>
</feature>
<organism evidence="4 5">
    <name type="scientific">Leishmania donovani</name>
    <dbReference type="NCBI Taxonomy" id="5661"/>
    <lineage>
        <taxon>Eukaryota</taxon>
        <taxon>Discoba</taxon>
        <taxon>Euglenozoa</taxon>
        <taxon>Kinetoplastea</taxon>
        <taxon>Metakinetoplastina</taxon>
        <taxon>Trypanosomatida</taxon>
        <taxon>Trypanosomatidae</taxon>
        <taxon>Leishmaniinae</taxon>
        <taxon>Leishmania</taxon>
    </lineage>
</organism>
<feature type="compositionally biased region" description="Low complexity" evidence="2">
    <location>
        <begin position="4135"/>
        <end position="4156"/>
    </location>
</feature>
<gene>
    <name evidence="4" type="ORF">LDHU3_15.0650</name>
</gene>
<accession>A0A6J8FBA4</accession>
<feature type="domain" description="DUF7623" evidence="3">
    <location>
        <begin position="3283"/>
        <end position="3336"/>
    </location>
</feature>
<feature type="compositionally biased region" description="Basic residues" evidence="2">
    <location>
        <begin position="3953"/>
        <end position="3967"/>
    </location>
</feature>
<feature type="domain" description="DUF7623" evidence="3">
    <location>
        <begin position="918"/>
        <end position="977"/>
    </location>
</feature>
<feature type="compositionally biased region" description="Basic residues" evidence="2">
    <location>
        <begin position="4049"/>
        <end position="4063"/>
    </location>
</feature>
<feature type="compositionally biased region" description="Low complexity" evidence="2">
    <location>
        <begin position="4837"/>
        <end position="4851"/>
    </location>
</feature>
<feature type="compositionally biased region" description="Low complexity" evidence="2">
    <location>
        <begin position="4320"/>
        <end position="4333"/>
    </location>
</feature>
<feature type="domain" description="DUF7623" evidence="3">
    <location>
        <begin position="2565"/>
        <end position="2627"/>
    </location>
</feature>
<feature type="region of interest" description="Disordered" evidence="2">
    <location>
        <begin position="4784"/>
        <end position="4822"/>
    </location>
</feature>
<feature type="compositionally biased region" description="Polar residues" evidence="2">
    <location>
        <begin position="3938"/>
        <end position="3950"/>
    </location>
</feature>
<dbReference type="InterPro" id="IPR056040">
    <property type="entry name" value="DUF7623"/>
</dbReference>
<feature type="coiled-coil region" evidence="1">
    <location>
        <begin position="229"/>
        <end position="256"/>
    </location>
</feature>
<feature type="domain" description="DUF7623" evidence="3">
    <location>
        <begin position="2068"/>
        <end position="2129"/>
    </location>
</feature>
<feature type="region of interest" description="Disordered" evidence="2">
    <location>
        <begin position="4025"/>
        <end position="4074"/>
    </location>
</feature>
<feature type="domain" description="DUF7623" evidence="3">
    <location>
        <begin position="762"/>
        <end position="823"/>
    </location>
</feature>
<feature type="compositionally biased region" description="Basic and acidic residues" evidence="2">
    <location>
        <begin position="2417"/>
        <end position="2427"/>
    </location>
</feature>
<evidence type="ECO:0000313" key="5">
    <source>
        <dbReference type="Proteomes" id="UP000601710"/>
    </source>
</evidence>
<feature type="compositionally biased region" description="Basic and acidic residues" evidence="2">
    <location>
        <begin position="4862"/>
        <end position="4872"/>
    </location>
</feature>
<feature type="coiled-coil region" evidence="1">
    <location>
        <begin position="2188"/>
        <end position="2215"/>
    </location>
</feature>
<feature type="domain" description="DUF7623" evidence="3">
    <location>
        <begin position="835"/>
        <end position="895"/>
    </location>
</feature>
<feature type="region of interest" description="Disordered" evidence="2">
    <location>
        <begin position="458"/>
        <end position="485"/>
    </location>
</feature>
<dbReference type="Proteomes" id="UP000601710">
    <property type="component" value="Chromosome 15"/>
</dbReference>
<dbReference type="Pfam" id="PF24610">
    <property type="entry name" value="DUF7623"/>
    <property type="match status" value="18"/>
</dbReference>
<reference evidence="4" key="1">
    <citation type="submission" date="2020-06" db="EMBL/GenBank/DDBJ databases">
        <authorList>
            <person name="Camacho E."/>
            <person name="Gonzalez-de la Fuente S."/>
            <person name="Rastrojo A."/>
            <person name="Peiro-Pastor R."/>
            <person name="Solana JC."/>
            <person name="Tabera L."/>
            <person name="Gamarro F."/>
            <person name="Carrasco-Ramiro F."/>
            <person name="Requena JM."/>
            <person name="Aguado B."/>
        </authorList>
    </citation>
    <scope>NUCLEOTIDE SEQUENCE</scope>
</reference>
<feature type="compositionally biased region" description="Basic and acidic residues" evidence="2">
    <location>
        <begin position="1764"/>
        <end position="1774"/>
    </location>
</feature>
<feature type="domain" description="DUF7623" evidence="3">
    <location>
        <begin position="606"/>
        <end position="668"/>
    </location>
</feature>
<evidence type="ECO:0000259" key="3">
    <source>
        <dbReference type="Pfam" id="PF24610"/>
    </source>
</evidence>
<feature type="compositionally biased region" description="Basic and acidic residues" evidence="2">
    <location>
        <begin position="458"/>
        <end position="468"/>
    </location>
</feature>
<proteinExistence type="predicted"/>
<feature type="domain" description="DUF7623" evidence="3">
    <location>
        <begin position="265"/>
        <end position="324"/>
    </location>
</feature>
<feature type="domain" description="DUF7623" evidence="3">
    <location>
        <begin position="109"/>
        <end position="170"/>
    </location>
</feature>
<feature type="compositionally biased region" description="Low complexity" evidence="2">
    <location>
        <begin position="4237"/>
        <end position="4250"/>
    </location>
</feature>
<dbReference type="VEuPathDB" id="TriTrypDB:LdBPK_150500.1"/>
<protein>
    <submittedName>
        <fullName evidence="4">Tb-292_membrane_associated_protein-like_protein/G eneDB:LmjF.15.0440</fullName>
    </submittedName>
</protein>
<feature type="region of interest" description="Disordered" evidence="2">
    <location>
        <begin position="1111"/>
        <end position="1138"/>
    </location>
</feature>